<dbReference type="EMBL" id="LCWV01000006">
    <property type="protein sequence ID" value="PWI72385.1"/>
    <property type="molecule type" value="Genomic_DNA"/>
</dbReference>
<dbReference type="GeneID" id="28884267"/>
<dbReference type="EMBL" id="LSBH01000005">
    <property type="protein sequence ID" value="OAQ79272.1"/>
    <property type="molecule type" value="Genomic_DNA"/>
</dbReference>
<dbReference type="Gene3D" id="2.70.98.10">
    <property type="match status" value="1"/>
</dbReference>
<organism evidence="6 8">
    <name type="scientific">Purpureocillium lilacinum</name>
    <name type="common">Paecilomyces lilacinus</name>
    <dbReference type="NCBI Taxonomy" id="33203"/>
    <lineage>
        <taxon>Eukaryota</taxon>
        <taxon>Fungi</taxon>
        <taxon>Dikarya</taxon>
        <taxon>Ascomycota</taxon>
        <taxon>Pezizomycotina</taxon>
        <taxon>Sordariomycetes</taxon>
        <taxon>Hypocreomycetidae</taxon>
        <taxon>Hypocreales</taxon>
        <taxon>Ophiocordycipitaceae</taxon>
        <taxon>Purpureocillium</taxon>
    </lineage>
</organism>
<reference evidence="7" key="1">
    <citation type="submission" date="2015-05" db="EMBL/GenBank/DDBJ databases">
        <authorList>
            <person name="Wang D.B."/>
            <person name="Wang M."/>
        </authorList>
    </citation>
    <scope>NUCLEOTIDE SEQUENCE</scope>
    <source>
        <strain evidence="7">36-1</strain>
    </source>
</reference>
<evidence type="ECO:0000313" key="9">
    <source>
        <dbReference type="Proteomes" id="UP000245956"/>
    </source>
</evidence>
<reference evidence="4 10" key="5">
    <citation type="journal article" date="2024" name="Microbiol. Resour. Announc.">
        <title>Genome annotations for the ascomycete fungi Trichoderma harzianum, Trichoderma aggressivum, and Purpureocillium lilacinum.</title>
        <authorList>
            <person name="Beijen E.P.W."/>
            <person name="Ohm R.A."/>
        </authorList>
    </citation>
    <scope>NUCLEOTIDE SEQUENCE [LARGE SCALE GENOMIC DNA]</scope>
    <source>
        <strain evidence="4 10">CBS 150709</strain>
    </source>
</reference>
<reference evidence="4" key="4">
    <citation type="submission" date="2023-11" db="EMBL/GenBank/DDBJ databases">
        <authorList>
            <person name="Beijen E."/>
            <person name="Ohm R.A."/>
        </authorList>
    </citation>
    <scope>NUCLEOTIDE SEQUENCE</scope>
    <source>
        <strain evidence="4">CBS 150709</strain>
    </source>
</reference>
<dbReference type="Proteomes" id="UP000078240">
    <property type="component" value="Unassembled WGS sequence"/>
</dbReference>
<dbReference type="Proteomes" id="UP000078340">
    <property type="component" value="Unassembled WGS sequence"/>
</dbReference>
<evidence type="ECO:0000313" key="8">
    <source>
        <dbReference type="Proteomes" id="UP000078340"/>
    </source>
</evidence>
<dbReference type="Proteomes" id="UP000245956">
    <property type="component" value="Unassembled WGS sequence"/>
</dbReference>
<dbReference type="AlphaFoldDB" id="A0A179HUG2"/>
<dbReference type="Pfam" id="PF01263">
    <property type="entry name" value="Aldose_epim"/>
    <property type="match status" value="1"/>
</dbReference>
<dbReference type="InterPro" id="IPR047215">
    <property type="entry name" value="Galactose_mutarotase-like"/>
</dbReference>
<evidence type="ECO:0000313" key="10">
    <source>
        <dbReference type="Proteomes" id="UP001287286"/>
    </source>
</evidence>
<evidence type="ECO:0000313" key="4">
    <source>
        <dbReference type="EMBL" id="KAK4094193.1"/>
    </source>
</evidence>
<keyword evidence="10" id="KW-1185">Reference proteome</keyword>
<reference evidence="7 9" key="2">
    <citation type="journal article" date="2016" name="Front. Microbiol.">
        <title>Genome and transcriptome sequences reveal the specific parasitism of the nematophagous Purpureocillium lilacinum 36-1.</title>
        <authorList>
            <person name="Xie J."/>
            <person name="Li S."/>
            <person name="Mo C."/>
            <person name="Xiao X."/>
            <person name="Peng D."/>
            <person name="Wang G."/>
            <person name="Xiao Y."/>
        </authorList>
    </citation>
    <scope>NUCLEOTIDE SEQUENCE [LARGE SCALE GENOMIC DNA]</scope>
    <source>
        <strain evidence="7 9">36-1</strain>
    </source>
</reference>
<evidence type="ECO:0000256" key="2">
    <source>
        <dbReference type="ARBA" id="ARBA00023235"/>
    </source>
</evidence>
<reference evidence="6 8" key="3">
    <citation type="submission" date="2016-02" db="EMBL/GenBank/DDBJ databases">
        <title>Biosynthesis of antibiotic leucinostatins and their inhibition on Phytophthora in bio-control Purpureocillium lilacinum.</title>
        <authorList>
            <person name="Wang G."/>
            <person name="Liu Z."/>
            <person name="Lin R."/>
            <person name="Li E."/>
            <person name="Mao Z."/>
            <person name="Ling J."/>
            <person name="Yin W."/>
            <person name="Xie B."/>
        </authorList>
    </citation>
    <scope>NUCLEOTIDE SEQUENCE [LARGE SCALE GENOMIC DNA]</scope>
    <source>
        <strain evidence="5">PLBJ-1</strain>
        <strain evidence="6">PLFJ-1</strain>
    </source>
</reference>
<dbReference type="GO" id="GO:0004034">
    <property type="term" value="F:aldose 1-epimerase activity"/>
    <property type="evidence" value="ECO:0007669"/>
    <property type="project" value="TreeGrafter"/>
</dbReference>
<accession>A0A179HUG2</accession>
<evidence type="ECO:0000256" key="1">
    <source>
        <dbReference type="ARBA" id="ARBA00006206"/>
    </source>
</evidence>
<keyword evidence="2" id="KW-0413">Isomerase</keyword>
<proteinExistence type="inferred from homology"/>
<gene>
    <name evidence="7" type="ORF">PCL_11008</name>
    <name evidence="4" type="ORF">Purlil1_1684</name>
    <name evidence="5" type="ORF">VFPBJ_07393</name>
    <name evidence="6" type="ORF">VFPFJ_02134</name>
</gene>
<evidence type="ECO:0000313" key="5">
    <source>
        <dbReference type="EMBL" id="OAQ79272.1"/>
    </source>
</evidence>
<evidence type="ECO:0000313" key="6">
    <source>
        <dbReference type="EMBL" id="OAQ92973.1"/>
    </source>
</evidence>
<keyword evidence="3" id="KW-0119">Carbohydrate metabolism</keyword>
<dbReference type="InterPro" id="IPR011013">
    <property type="entry name" value="Gal_mutarotase_sf_dom"/>
</dbReference>
<dbReference type="InterPro" id="IPR014718">
    <property type="entry name" value="GH-type_carb-bd"/>
</dbReference>
<dbReference type="CDD" id="cd09019">
    <property type="entry name" value="galactose_mutarotase_like"/>
    <property type="match status" value="1"/>
</dbReference>
<dbReference type="Proteomes" id="UP001287286">
    <property type="component" value="Unassembled WGS sequence"/>
</dbReference>
<dbReference type="KEGG" id="plj:28884267"/>
<comment type="caution">
    <text evidence="6">The sequence shown here is derived from an EMBL/GenBank/DDBJ whole genome shotgun (WGS) entry which is preliminary data.</text>
</comment>
<dbReference type="EMBL" id="JAWRVI010000004">
    <property type="protein sequence ID" value="KAK4094193.1"/>
    <property type="molecule type" value="Genomic_DNA"/>
</dbReference>
<dbReference type="OMA" id="IYHHISR"/>
<dbReference type="STRING" id="33203.A0A179HUG2"/>
<dbReference type="GO" id="GO:0033499">
    <property type="term" value="P:galactose catabolic process via UDP-galactose, Leloir pathway"/>
    <property type="evidence" value="ECO:0007669"/>
    <property type="project" value="TreeGrafter"/>
</dbReference>
<comment type="similarity">
    <text evidence="1">Belongs to the aldose epimerase family.</text>
</comment>
<evidence type="ECO:0000313" key="7">
    <source>
        <dbReference type="EMBL" id="PWI72385.1"/>
    </source>
</evidence>
<sequence>MSDAPVELLPLGALIQSFKVNGLNIVQGFPTQEQYVRHNTPFFGETIGRVANRLQGARVNDLNGRAYALAANNGPNTLHGGKVGWGKRVWKGPEPVGVRPIPGVEGLKGGESVRFSLVSEDGEEGFPGTVEATVTYTAGTQDVAGGKTANVLGFEYEVRLVGGADETVVNLTNHSYFNLSGDATIDGTTVTLGARDHLPVDAGSIPTGGPIPYPSVDTTKPFGLGATEPKFDYCFTLPADPSSVPIDTRAQPLALNLAAHHPKTGVHLEVLSTEPSFQFYTGDGTDVPAVEGAPARGPRSAFCCEPGRFVNAVNVPEWRGMTVLKKGETYGSRIVYKAWAD</sequence>
<dbReference type="SUPFAM" id="SSF74650">
    <property type="entry name" value="Galactose mutarotase-like"/>
    <property type="match status" value="1"/>
</dbReference>
<dbReference type="PANTHER" id="PTHR10091:SF0">
    <property type="entry name" value="GALACTOSE MUTAROTASE"/>
    <property type="match status" value="1"/>
</dbReference>
<protein>
    <submittedName>
        <fullName evidence="6">Aldose-1-epimerase</fullName>
    </submittedName>
</protein>
<dbReference type="GO" id="GO:0006006">
    <property type="term" value="P:glucose metabolic process"/>
    <property type="evidence" value="ECO:0007669"/>
    <property type="project" value="TreeGrafter"/>
</dbReference>
<evidence type="ECO:0000256" key="3">
    <source>
        <dbReference type="ARBA" id="ARBA00023277"/>
    </source>
</evidence>
<dbReference type="EMBL" id="LSBI01000002">
    <property type="protein sequence ID" value="OAQ92973.1"/>
    <property type="molecule type" value="Genomic_DNA"/>
</dbReference>
<name>A0A179HUG2_PURLI</name>
<dbReference type="GO" id="GO:0030246">
    <property type="term" value="F:carbohydrate binding"/>
    <property type="evidence" value="ECO:0007669"/>
    <property type="project" value="InterPro"/>
</dbReference>
<dbReference type="InterPro" id="IPR018052">
    <property type="entry name" value="Ald1_epimerase_CS"/>
</dbReference>
<dbReference type="InterPro" id="IPR008183">
    <property type="entry name" value="Aldose_1/G6P_1-epimerase"/>
</dbReference>
<dbReference type="PANTHER" id="PTHR10091">
    <property type="entry name" value="ALDOSE-1-EPIMERASE"/>
    <property type="match status" value="1"/>
</dbReference>
<dbReference type="PROSITE" id="PS00545">
    <property type="entry name" value="ALDOSE_1_EPIMERASE"/>
    <property type="match status" value="1"/>
</dbReference>